<dbReference type="GO" id="GO:0032259">
    <property type="term" value="P:methylation"/>
    <property type="evidence" value="ECO:0007669"/>
    <property type="project" value="UniProtKB-KW"/>
</dbReference>
<evidence type="ECO:0000256" key="11">
    <source>
        <dbReference type="ARBA" id="ARBA00031350"/>
    </source>
</evidence>
<dbReference type="SUPFAM" id="SSF53335">
    <property type="entry name" value="S-adenosyl-L-methionine-dependent methyltransferases"/>
    <property type="match status" value="1"/>
</dbReference>
<dbReference type="PANTHER" id="PTHR11579:SF0">
    <property type="entry name" value="PROTEIN-L-ISOASPARTATE(D-ASPARTATE) O-METHYLTRANSFERASE"/>
    <property type="match status" value="1"/>
</dbReference>
<evidence type="ECO:0000256" key="6">
    <source>
        <dbReference type="ARBA" id="ARBA00022603"/>
    </source>
</evidence>
<evidence type="ECO:0000256" key="8">
    <source>
        <dbReference type="ARBA" id="ARBA00022691"/>
    </source>
</evidence>
<dbReference type="PANTHER" id="PTHR11579">
    <property type="entry name" value="PROTEIN-L-ISOASPARTATE O-METHYLTRANSFERASE"/>
    <property type="match status" value="1"/>
</dbReference>
<evidence type="ECO:0000256" key="10">
    <source>
        <dbReference type="ARBA" id="ARBA00031323"/>
    </source>
</evidence>
<evidence type="ECO:0000256" key="3">
    <source>
        <dbReference type="ARBA" id="ARBA00011890"/>
    </source>
</evidence>
<proteinExistence type="inferred from homology"/>
<keyword evidence="13" id="KW-1185">Reference proteome</keyword>
<comment type="subcellular location">
    <subcellularLocation>
        <location evidence="1">Cytoplasm</location>
    </subcellularLocation>
</comment>
<evidence type="ECO:0000256" key="9">
    <source>
        <dbReference type="ARBA" id="ARBA00030757"/>
    </source>
</evidence>
<dbReference type="Gene3D" id="3.40.50.150">
    <property type="entry name" value="Vaccinia Virus protein VP39"/>
    <property type="match status" value="1"/>
</dbReference>
<dbReference type="InterPro" id="IPR029063">
    <property type="entry name" value="SAM-dependent_MTases_sf"/>
</dbReference>
<dbReference type="CDD" id="cd02440">
    <property type="entry name" value="AdoMet_MTases"/>
    <property type="match status" value="1"/>
</dbReference>
<dbReference type="EC" id="2.1.1.77" evidence="3"/>
<dbReference type="Proteomes" id="UP000635245">
    <property type="component" value="Unassembled WGS sequence"/>
</dbReference>
<comment type="caution">
    <text evidence="12">The sequence shown here is derived from an EMBL/GenBank/DDBJ whole genome shotgun (WGS) entry which is preliminary data.</text>
</comment>
<organism evidence="12 13">
    <name type="scientific">Prauserella cavernicola</name>
    <dbReference type="NCBI Taxonomy" id="2800127"/>
    <lineage>
        <taxon>Bacteria</taxon>
        <taxon>Bacillati</taxon>
        <taxon>Actinomycetota</taxon>
        <taxon>Actinomycetes</taxon>
        <taxon>Pseudonocardiales</taxon>
        <taxon>Pseudonocardiaceae</taxon>
        <taxon>Prauserella</taxon>
    </lineage>
</organism>
<keyword evidence="7" id="KW-0808">Transferase</keyword>
<accession>A0A934QQF1</accession>
<keyword evidence="5" id="KW-0963">Cytoplasm</keyword>
<dbReference type="NCBIfam" id="TIGR04188">
    <property type="entry name" value="methyltr_grsp"/>
    <property type="match status" value="1"/>
</dbReference>
<reference evidence="12" key="1">
    <citation type="submission" date="2020-12" db="EMBL/GenBank/DDBJ databases">
        <title>Prauserella sp. ASG 168, a novel actinomycete isolated from cave rock.</title>
        <authorList>
            <person name="Suriyachadkun C."/>
        </authorList>
    </citation>
    <scope>NUCLEOTIDE SEQUENCE</scope>
    <source>
        <strain evidence="12">ASG 168</strain>
    </source>
</reference>
<keyword evidence="8" id="KW-0949">S-adenosyl-L-methionine</keyword>
<protein>
    <recommendedName>
        <fullName evidence="4">Protein-L-isoaspartate O-methyltransferase</fullName>
        <ecNumber evidence="3">2.1.1.77</ecNumber>
    </recommendedName>
    <alternativeName>
        <fullName evidence="11">L-isoaspartyl protein carboxyl methyltransferase</fullName>
    </alternativeName>
    <alternativeName>
        <fullName evidence="9">Protein L-isoaspartyl methyltransferase</fullName>
    </alternativeName>
    <alternativeName>
        <fullName evidence="10">Protein-beta-aspartate methyltransferase</fullName>
    </alternativeName>
</protein>
<evidence type="ECO:0000256" key="4">
    <source>
        <dbReference type="ARBA" id="ARBA00013346"/>
    </source>
</evidence>
<evidence type="ECO:0000256" key="5">
    <source>
        <dbReference type="ARBA" id="ARBA00022490"/>
    </source>
</evidence>
<dbReference type="GO" id="GO:0005737">
    <property type="term" value="C:cytoplasm"/>
    <property type="evidence" value="ECO:0007669"/>
    <property type="project" value="UniProtKB-SubCell"/>
</dbReference>
<evidence type="ECO:0000256" key="1">
    <source>
        <dbReference type="ARBA" id="ARBA00004496"/>
    </source>
</evidence>
<evidence type="ECO:0000313" key="12">
    <source>
        <dbReference type="EMBL" id="MBK1784246.1"/>
    </source>
</evidence>
<keyword evidence="6 12" id="KW-0489">Methyltransferase</keyword>
<sequence>MSSAARERRRLAERLRRDGTLTDPWWIDAFRRVPRHVFLPRYFVQRGRFWAAADRDDPGWLTTIYSDTVLVTQLDDDPERWTLARREGPVAGTPTSSSSMPSIMAVMLEELLVRDGDRVLEIGTGTGYNAALLCHRLGDASVSTVDIDPALTLAARATLAASGYAPECEVADGEKGFPPSAPFDRVLCTCSVSHIPPAWLEQTRPGGIVLTTLNRPIGAGLVRLVAGDGASGEGEVLARDGRFMPMRAHRHGDTPTLLRHRAPAAIRRATALPLGTVLDPANPFEFFASLELPAVTAAIDPDGSDTCFLVHPDGSWASHRTERDEYVVEQGGVRRLWDGVESAHRRWRSLGSPARDRFTVSVRGRLQEIRFGDQRWSLA</sequence>
<evidence type="ECO:0000313" key="13">
    <source>
        <dbReference type="Proteomes" id="UP000635245"/>
    </source>
</evidence>
<name>A0A934QQF1_9PSEU</name>
<evidence type="ECO:0000256" key="7">
    <source>
        <dbReference type="ARBA" id="ARBA00022679"/>
    </source>
</evidence>
<dbReference type="GO" id="GO:0004719">
    <property type="term" value="F:protein-L-isoaspartate (D-aspartate) O-methyltransferase activity"/>
    <property type="evidence" value="ECO:0007669"/>
    <property type="project" value="UniProtKB-EC"/>
</dbReference>
<dbReference type="InterPro" id="IPR000682">
    <property type="entry name" value="PCMT"/>
</dbReference>
<dbReference type="RefSeq" id="WP_200316485.1">
    <property type="nucleotide sequence ID" value="NZ_JAENJH010000002.1"/>
</dbReference>
<dbReference type="InterPro" id="IPR026448">
    <property type="entry name" value="Methyltr_grasp"/>
</dbReference>
<evidence type="ECO:0000256" key="2">
    <source>
        <dbReference type="ARBA" id="ARBA00005369"/>
    </source>
</evidence>
<comment type="similarity">
    <text evidence="2">Belongs to the methyltransferase superfamily. L-isoaspartyl/D-aspartyl protein methyltransferase family.</text>
</comment>
<dbReference type="Pfam" id="PF01135">
    <property type="entry name" value="PCMT"/>
    <property type="match status" value="1"/>
</dbReference>
<dbReference type="EMBL" id="JAENJH010000002">
    <property type="protein sequence ID" value="MBK1784246.1"/>
    <property type="molecule type" value="Genomic_DNA"/>
</dbReference>
<dbReference type="AlphaFoldDB" id="A0A934QQF1"/>
<gene>
    <name evidence="12" type="primary">tgmC</name>
    <name evidence="12" type="ORF">JHE00_07880</name>
</gene>